<reference evidence="2" key="1">
    <citation type="submission" date="2016-03" db="EMBL/GenBank/DDBJ databases">
        <authorList>
            <person name="Borrel G."/>
            <person name="Mccann A."/>
            <person name="O'Toole P.W."/>
        </authorList>
    </citation>
    <scope>NUCLEOTIDE SEQUENCE</scope>
    <source>
        <strain evidence="2">183</strain>
    </source>
</reference>
<sequence length="259" mass="29034">MIFYFSGTGNSLYVARLLADELNDCIISIPDCINNGTFEFELKDSEKIGIVTPVYFYGLPSIVETFLDKLNLKKYSSFYLVVTFGSFTANTGPNAQKYFSGLGLNLDHVFSVKMPENYIPLLKVPSQDVCSALISDAQRSVHDIVKILDENPPGDYDTHKGKFPGIVSSLCRMIYKDGMTTKKFWVDDACTSCGLCERICPTNAISLQDGKPCWTNDICPRCLACLHRCPSSAIQLGHFTKKKDRYVNPEINFNQEIQQ</sequence>
<dbReference type="NCBIfam" id="NF038196">
    <property type="entry name" value="ferrodoxin_EFR1"/>
    <property type="match status" value="1"/>
</dbReference>
<dbReference type="InterPro" id="IPR017896">
    <property type="entry name" value="4Fe4S_Fe-S-bd"/>
</dbReference>
<evidence type="ECO:0000259" key="1">
    <source>
        <dbReference type="PROSITE" id="PS51379"/>
    </source>
</evidence>
<dbReference type="AlphaFoldDB" id="A0A8J8PDD6"/>
<name>A0A8J8PDD6_9ARCH</name>
<dbReference type="PROSITE" id="PS00198">
    <property type="entry name" value="4FE4S_FER_1"/>
    <property type="match status" value="2"/>
</dbReference>
<feature type="domain" description="4Fe-4S ferredoxin-type" evidence="1">
    <location>
        <begin position="211"/>
        <end position="239"/>
    </location>
</feature>
<proteinExistence type="predicted"/>
<dbReference type="Proteomes" id="UP000752814">
    <property type="component" value="Unassembled WGS sequence"/>
</dbReference>
<dbReference type="EMBL" id="LVVT01000014">
    <property type="protein sequence ID" value="TQS82974.1"/>
    <property type="molecule type" value="Genomic_DNA"/>
</dbReference>
<dbReference type="InterPro" id="IPR029039">
    <property type="entry name" value="Flavoprotein-like_sf"/>
</dbReference>
<comment type="caution">
    <text evidence="2">The sequence shown here is derived from an EMBL/GenBank/DDBJ whole genome shotgun (WGS) entry which is preliminary data.</text>
</comment>
<dbReference type="Pfam" id="PF00037">
    <property type="entry name" value="Fer4"/>
    <property type="match status" value="1"/>
</dbReference>
<dbReference type="InterPro" id="IPR026816">
    <property type="entry name" value="Flavodoxin_dom"/>
</dbReference>
<dbReference type="SUPFAM" id="SSF52218">
    <property type="entry name" value="Flavoproteins"/>
    <property type="match status" value="1"/>
</dbReference>
<evidence type="ECO:0000313" key="3">
    <source>
        <dbReference type="Proteomes" id="UP000752814"/>
    </source>
</evidence>
<dbReference type="RefSeq" id="WP_400194740.1">
    <property type="nucleotide sequence ID" value="NZ_CAYAYE010000014.1"/>
</dbReference>
<dbReference type="PROSITE" id="PS51379">
    <property type="entry name" value="4FE4S_FER_2"/>
    <property type="match status" value="2"/>
</dbReference>
<accession>A0A8J8PDD6</accession>
<feature type="domain" description="4Fe-4S ferredoxin-type" evidence="1">
    <location>
        <begin position="182"/>
        <end position="210"/>
    </location>
</feature>
<gene>
    <name evidence="2" type="ORF">A3207_03275</name>
</gene>
<dbReference type="GO" id="GO:0016491">
    <property type="term" value="F:oxidoreductase activity"/>
    <property type="evidence" value="ECO:0007669"/>
    <property type="project" value="UniProtKB-ARBA"/>
</dbReference>
<dbReference type="InterPro" id="IPR017900">
    <property type="entry name" value="4Fe4S_Fe_S_CS"/>
</dbReference>
<organism evidence="2 3">
    <name type="scientific">Candidatus Methanomassiliicoccus intestinalis</name>
    <dbReference type="NCBI Taxonomy" id="1406512"/>
    <lineage>
        <taxon>Archaea</taxon>
        <taxon>Methanobacteriati</taxon>
        <taxon>Thermoplasmatota</taxon>
        <taxon>Thermoplasmata</taxon>
        <taxon>Methanomassiliicoccales</taxon>
        <taxon>Methanomassiliicoccaceae</taxon>
        <taxon>Methanomassiliicoccus</taxon>
    </lineage>
</organism>
<dbReference type="InterPro" id="IPR047964">
    <property type="entry name" value="EFR1-like"/>
</dbReference>
<protein>
    <recommendedName>
        <fullName evidence="1">4Fe-4S ferredoxin-type domain-containing protein</fullName>
    </recommendedName>
</protein>
<evidence type="ECO:0000313" key="2">
    <source>
        <dbReference type="EMBL" id="TQS82974.1"/>
    </source>
</evidence>
<dbReference type="SUPFAM" id="SSF54862">
    <property type="entry name" value="4Fe-4S ferredoxins"/>
    <property type="match status" value="1"/>
</dbReference>
<dbReference type="Pfam" id="PF12724">
    <property type="entry name" value="Flavodoxin_5"/>
    <property type="match status" value="1"/>
</dbReference>
<dbReference type="Gene3D" id="3.40.50.360">
    <property type="match status" value="1"/>
</dbReference>
<dbReference type="Gene3D" id="3.30.70.20">
    <property type="match status" value="1"/>
</dbReference>